<accession>M9M2R4</accession>
<evidence type="ECO:0000313" key="1">
    <source>
        <dbReference type="EMBL" id="GAC41463.1"/>
    </source>
</evidence>
<sequence>HRIHGTLGYITPVHYRNLALKKVV</sequence>
<comment type="caution">
    <text evidence="1">The sequence shown here is derived from an EMBL/GenBank/DDBJ whole genome shotgun (WGS) entry which is preliminary data.</text>
</comment>
<name>M9M2R4_PAEPP</name>
<evidence type="ECO:0008006" key="4">
    <source>
        <dbReference type="Google" id="ProtNLM"/>
    </source>
</evidence>
<dbReference type="EMBL" id="BALG01000036">
    <property type="protein sequence ID" value="GAC41463.1"/>
    <property type="molecule type" value="Genomic_DNA"/>
</dbReference>
<reference evidence="1 3" key="1">
    <citation type="submission" date="2012-10" db="EMBL/GenBank/DDBJ databases">
        <title>Draft Genome Sequence of Paenibacillus popilliae ATCC 14706T.</title>
        <authorList>
            <person name="Iiyama K."/>
            <person name="Mori K."/>
            <person name="Mon H."/>
            <person name="Chieda Y."/>
            <person name="Lee J.M."/>
            <person name="Kusakabe T."/>
            <person name="Tashiro K."/>
            <person name="Asano S."/>
            <person name="Yasunaga-Aoki C."/>
            <person name="Shimizu S."/>
        </authorList>
    </citation>
    <scope>NUCLEOTIDE SEQUENCE [LARGE SCALE GENOMIC DNA]</scope>
    <source>
        <strain evidence="1 3">ATCC 14706</strain>
    </source>
</reference>
<protein>
    <recommendedName>
        <fullName evidence="4">Transposase and inactivated derivative</fullName>
    </recommendedName>
</protein>
<dbReference type="EMBL" id="BALG01000081">
    <property type="protein sequence ID" value="GAC42260.1"/>
    <property type="molecule type" value="Genomic_DNA"/>
</dbReference>
<organism evidence="1 3">
    <name type="scientific">Paenibacillus popilliae ATCC 14706</name>
    <dbReference type="NCBI Taxonomy" id="1212764"/>
    <lineage>
        <taxon>Bacteria</taxon>
        <taxon>Bacillati</taxon>
        <taxon>Bacillota</taxon>
        <taxon>Bacilli</taxon>
        <taxon>Bacillales</taxon>
        <taxon>Paenibacillaceae</taxon>
        <taxon>Paenibacillus</taxon>
    </lineage>
</organism>
<feature type="non-terminal residue" evidence="1">
    <location>
        <position position="1"/>
    </location>
</feature>
<evidence type="ECO:0000313" key="3">
    <source>
        <dbReference type="Proteomes" id="UP000029453"/>
    </source>
</evidence>
<proteinExistence type="predicted"/>
<keyword evidence="3" id="KW-1185">Reference proteome</keyword>
<dbReference type="Proteomes" id="UP000029453">
    <property type="component" value="Unassembled WGS sequence"/>
</dbReference>
<evidence type="ECO:0000313" key="2">
    <source>
        <dbReference type="EMBL" id="GAC42260.1"/>
    </source>
</evidence>
<dbReference type="AlphaFoldDB" id="M9M2R4"/>
<gene>
    <name evidence="1" type="ORF">PPOP_0813</name>
    <name evidence="2" type="ORF">PPOP_1617</name>
</gene>